<reference evidence="2" key="1">
    <citation type="submission" date="2014-06" db="EMBL/GenBank/DDBJ databases">
        <authorList>
            <person name="Rajput M."/>
        </authorList>
    </citation>
    <scope>NUCLEOTIDE SEQUENCE</scope>
    <source>
        <strain evidence="2">H425/NIB SubgenotypeA1</strain>
    </source>
</reference>
<proteinExistence type="predicted"/>
<sequence length="58" mass="6594">MLVSLGLIRWEILLDFILLLSLSLILNGKPLLFQKFIYMKTLLIGVSNLWALSTVKCS</sequence>
<evidence type="ECO:0000313" key="2">
    <source>
        <dbReference type="EMBL" id="CDW17289.1"/>
    </source>
</evidence>
<organismHost>
    <name type="scientific">Pan troglodytes</name>
    <name type="common">Chimpanzee</name>
    <dbReference type="NCBI Taxonomy" id="9598"/>
</organismHost>
<gene>
    <name evidence="2" type="primary">P</name>
</gene>
<keyword evidence="1" id="KW-1133">Transmembrane helix</keyword>
<keyword evidence="1" id="KW-0812">Transmembrane</keyword>
<organism evidence="2">
    <name type="scientific">Hepatitis B virus</name>
    <name type="common">HBV</name>
    <dbReference type="NCBI Taxonomy" id="10407"/>
    <lineage>
        <taxon>Viruses</taxon>
        <taxon>Riboviria</taxon>
        <taxon>Pararnavirae</taxon>
        <taxon>Artverviricota</taxon>
        <taxon>Revtraviricetes</taxon>
        <taxon>Blubervirales</taxon>
        <taxon>Hepadnaviridae</taxon>
        <taxon>Orthohepadnavirus</taxon>
        <taxon>Orthohepadnavirus hominoidei</taxon>
    </lineage>
</organism>
<feature type="transmembrane region" description="Helical" evidence="1">
    <location>
        <begin position="12"/>
        <end position="32"/>
    </location>
</feature>
<protein>
    <submittedName>
        <fullName evidence="2">Polymerase</fullName>
    </submittedName>
</protein>
<organismHost>
    <name type="scientific">Homo sapiens</name>
    <name type="common">Human</name>
    <dbReference type="NCBI Taxonomy" id="9606"/>
</organismHost>
<accession>A0A077YW67</accession>
<feature type="non-terminal residue" evidence="2">
    <location>
        <position position="58"/>
    </location>
</feature>
<reference evidence="2" key="2">
    <citation type="submission" date="2014-07" db="EMBL/GenBank/DDBJ databases">
        <title>Hepatitis B virus subgenotypes D1, D3 and A1 detected in blood donors in NCT Delhi.</title>
        <authorList>
            <person name="Rajput M.K."/>
            <person name="Gautam P."/>
            <person name="Singh A."/>
            <person name="Chhabra R."/>
            <person name="Singh S."/>
        </authorList>
    </citation>
    <scope>NUCLEOTIDE SEQUENCE</scope>
    <source>
        <strain evidence="2">H425/NIB SubgenotypeA1</strain>
    </source>
</reference>
<dbReference type="EMBL" id="LK995381">
    <property type="protein sequence ID" value="CDW17289.1"/>
    <property type="molecule type" value="Genomic_DNA"/>
</dbReference>
<name>A0A077YW67_HBV</name>
<keyword evidence="1" id="KW-0472">Membrane</keyword>
<feature type="non-terminal residue" evidence="2">
    <location>
        <position position="1"/>
    </location>
</feature>
<evidence type="ECO:0000256" key="1">
    <source>
        <dbReference type="SAM" id="Phobius"/>
    </source>
</evidence>